<feature type="domain" description="Isochorismatase-like" evidence="2">
    <location>
        <begin position="8"/>
        <end position="173"/>
    </location>
</feature>
<dbReference type="PANTHER" id="PTHR43540">
    <property type="entry name" value="PEROXYUREIDOACRYLATE/UREIDOACRYLATE AMIDOHYDROLASE-RELATED"/>
    <property type="match status" value="1"/>
</dbReference>
<dbReference type="SUPFAM" id="SSF52499">
    <property type="entry name" value="Isochorismatase-like hydrolases"/>
    <property type="match status" value="1"/>
</dbReference>
<dbReference type="KEGG" id="tag:Tagg_1074"/>
<dbReference type="HOGENOM" id="CLU_068979_8_4_2"/>
<dbReference type="Gene3D" id="3.40.50.850">
    <property type="entry name" value="Isochorismatase-like"/>
    <property type="match status" value="1"/>
</dbReference>
<evidence type="ECO:0000259" key="2">
    <source>
        <dbReference type="Pfam" id="PF00857"/>
    </source>
</evidence>
<reference evidence="3 4" key="1">
    <citation type="journal article" date="2010" name="Stand. Genomic Sci.">
        <title>Complete genome sequence of Thermosphaera aggregans type strain (M11TL).</title>
        <authorList>
            <person name="Spring S."/>
            <person name="Rachel R."/>
            <person name="Lapidus A."/>
            <person name="Davenport K."/>
            <person name="Tice H."/>
            <person name="Copeland A."/>
            <person name="Cheng J.F."/>
            <person name="Lucas S."/>
            <person name="Chen F."/>
            <person name="Nolan M."/>
            <person name="Bruce D."/>
            <person name="Goodwin L."/>
            <person name="Pitluck S."/>
            <person name="Ivanova N."/>
            <person name="Mavromatis K."/>
            <person name="Ovchinnikova G."/>
            <person name="Pati A."/>
            <person name="Chen A."/>
            <person name="Palaniappan K."/>
            <person name="Land M."/>
            <person name="Hauser L."/>
            <person name="Chang Y.J."/>
            <person name="Jeffries C.C."/>
            <person name="Brettin T."/>
            <person name="Detter J.C."/>
            <person name="Tapia R."/>
            <person name="Han C."/>
            <person name="Heimerl T."/>
            <person name="Weikl F."/>
            <person name="Brambilla E."/>
            <person name="Goker M."/>
            <person name="Bristow J."/>
            <person name="Eisen J.A."/>
            <person name="Markowitz V."/>
            <person name="Hugenholtz P."/>
            <person name="Kyrpides N.C."/>
            <person name="Klenk H.P."/>
        </authorList>
    </citation>
    <scope>NUCLEOTIDE SEQUENCE [LARGE SCALE GENOMIC DNA]</scope>
    <source>
        <strain evidence="4">DSM 11486 / M11TL</strain>
    </source>
</reference>
<dbReference type="InterPro" id="IPR016291">
    <property type="entry name" value="Isochorismatase"/>
</dbReference>
<keyword evidence="1 3" id="KW-0378">Hydrolase</keyword>
<dbReference type="eggNOG" id="arCOG01943">
    <property type="taxonomic scope" value="Archaea"/>
</dbReference>
<organism evidence="3 4">
    <name type="scientific">Thermosphaera aggregans (strain DSM 11486 / M11TL)</name>
    <dbReference type="NCBI Taxonomy" id="633148"/>
    <lineage>
        <taxon>Archaea</taxon>
        <taxon>Thermoproteota</taxon>
        <taxon>Thermoprotei</taxon>
        <taxon>Desulfurococcales</taxon>
        <taxon>Desulfurococcaceae</taxon>
        <taxon>Thermosphaera</taxon>
    </lineage>
</organism>
<dbReference type="InterPro" id="IPR036380">
    <property type="entry name" value="Isochorismatase-like_sf"/>
</dbReference>
<keyword evidence="4" id="KW-1185">Reference proteome</keyword>
<dbReference type="EMBL" id="CP001939">
    <property type="protein sequence ID" value="ADG91343.1"/>
    <property type="molecule type" value="Genomic_DNA"/>
</dbReference>
<protein>
    <submittedName>
        <fullName evidence="3">Isochorismatase hydrolase</fullName>
    </submittedName>
</protein>
<dbReference type="STRING" id="633148.Tagg_1074"/>
<evidence type="ECO:0000313" key="4">
    <source>
        <dbReference type="Proteomes" id="UP000002376"/>
    </source>
</evidence>
<reference key="3">
    <citation type="submission" date="2010-02" db="EMBL/GenBank/DDBJ databases">
        <title>Complete genome sequence of Thermosphaera aggregans type strain (M11TL).</title>
        <authorList>
            <consortium name="US DOE Joint Genome Institute (JGI-PGF)"/>
            <person name="Spring S."/>
            <person name="Lapidus A."/>
            <person name="Munk C."/>
            <person name="Schroeder M."/>
            <person name="Glavina Del Rio T."/>
            <person name="Tice H."/>
            <person name="Copeland A."/>
            <person name="Cheng J.-F."/>
            <person name="Lucas S."/>
            <person name="Chen F."/>
            <person name="Nolan M."/>
            <person name="Bruce D."/>
            <person name="Goodwin L."/>
            <person name="Pitluck S."/>
            <person name="Ivanova N."/>
            <person name="Mavromatis K."/>
            <person name="Ovchinnikova G."/>
            <person name="Pati A."/>
            <person name="Chen A."/>
            <person name="Palaniappan K."/>
            <person name="Land M."/>
            <person name="Hauser L."/>
            <person name="Chang Y.-J."/>
            <person name="Jeffries C.C."/>
            <person name="Brettin T."/>
            <person name="Detter J.C."/>
            <person name="Tapia R."/>
            <person name="Han C."/>
            <person name="Chain P."/>
            <person name="Heimerl T."/>
            <person name="Weik F."/>
            <person name="Goker M."/>
            <person name="Rachel R."/>
            <person name="Bristow J."/>
            <person name="Eisen J.A."/>
            <person name="Markowitz V."/>
            <person name="Hugenholtz P."/>
            <person name="Kyrpides N.C."/>
            <person name="Klenk H.-P."/>
        </authorList>
    </citation>
    <scope>NUCLEOTIDE SEQUENCE</scope>
    <source>
        <strain>DSM 11486</strain>
    </source>
</reference>
<dbReference type="PANTHER" id="PTHR43540:SF6">
    <property type="entry name" value="ISOCHORISMATASE-LIKE DOMAIN-CONTAINING PROTEIN"/>
    <property type="match status" value="1"/>
</dbReference>
<dbReference type="CDD" id="cd00431">
    <property type="entry name" value="cysteine_hydrolases"/>
    <property type="match status" value="1"/>
</dbReference>
<evidence type="ECO:0000256" key="1">
    <source>
        <dbReference type="ARBA" id="ARBA00022801"/>
    </source>
</evidence>
<sequence>MVTPVRPALLIIDMIEEFVHGRLKSPSAEAIIPAIRMLAENARKQGIPVIYLIDNHLPFDRELSIWGPHALSHGEESKIVSELRPSEKDLVFKKRSYSGFRDTGLANVLRDLGVDTVILTGIHTHICVLHTAIDAFYDRFNIIIVSDAVAAFSESDHVYALDYMRKVLGAKVLNTLEVVETILGGSK</sequence>
<dbReference type="Pfam" id="PF00857">
    <property type="entry name" value="Isochorismatase"/>
    <property type="match status" value="1"/>
</dbReference>
<dbReference type="GO" id="GO:0008908">
    <property type="term" value="F:isochorismatase activity"/>
    <property type="evidence" value="ECO:0007669"/>
    <property type="project" value="InterPro"/>
</dbReference>
<dbReference type="InterPro" id="IPR000868">
    <property type="entry name" value="Isochorismatase-like_dom"/>
</dbReference>
<accession>D5U2J3</accession>
<name>D5U2J3_THEAM</name>
<dbReference type="AlphaFoldDB" id="D5U2J3"/>
<proteinExistence type="predicted"/>
<dbReference type="PRINTS" id="PR01398">
    <property type="entry name" value="ISCHRISMTASE"/>
</dbReference>
<evidence type="ECO:0000313" key="3">
    <source>
        <dbReference type="EMBL" id="ADG91343.1"/>
    </source>
</evidence>
<dbReference type="Proteomes" id="UP000002376">
    <property type="component" value="Chromosome"/>
</dbReference>
<gene>
    <name evidence="3" type="ordered locus">Tagg_1074</name>
</gene>
<dbReference type="InterPro" id="IPR050272">
    <property type="entry name" value="Isochorismatase-like_hydrls"/>
</dbReference>
<reference evidence="4" key="2">
    <citation type="journal article" date="2010" name="Stand. Genomic Sci.">
        <title>Complete genome sequence of Thermosphaera aggregans type strain (M11TLT).</title>
        <authorList>
            <person name="Spring S."/>
            <person name="Rachel R."/>
            <person name="Lapidus A."/>
            <person name="Davenport K."/>
            <person name="Tice H."/>
            <person name="Copeland A."/>
            <person name="Cheng J.-F."/>
            <person name="Lucas S."/>
            <person name="Chen F."/>
            <person name="Nolan M."/>
            <person name="Bruce D."/>
            <person name="Goodwin L."/>
            <person name="Pitluck S."/>
            <person name="Ivanova N."/>
            <person name="Mavromatis K."/>
            <person name="Ovchinnikova G."/>
            <person name="Pati A."/>
            <person name="Chen A."/>
            <person name="Palaniappan K."/>
            <person name="Land M."/>
            <person name="Hauser L."/>
            <person name="Chang Y.-J."/>
            <person name="Jeffries C.C."/>
            <person name="Brettin T."/>
            <person name="Detter J.C."/>
            <person name="Tapia R."/>
            <person name="Han C."/>
            <person name="Heimerl T."/>
            <person name="Weikl F."/>
            <person name="Brambilla E."/>
            <person name="Goker M."/>
            <person name="Bristow J."/>
            <person name="Eisen J.A."/>
            <person name="Markowitz V."/>
            <person name="Hugenholtz P."/>
            <person name="Kyrpides N.C."/>
            <person name="Klenk H.-P."/>
        </authorList>
    </citation>
    <scope>NUCLEOTIDE SEQUENCE [LARGE SCALE GENOMIC DNA]</scope>
    <source>
        <strain evidence="4">DSM 11486 / M11TL</strain>
    </source>
</reference>